<gene>
    <name evidence="1" type="ORF">R0G89_02500</name>
    <name evidence="2" type="ORF">R0H03_02660</name>
</gene>
<dbReference type="KEGG" id="paci:A4V11_02725"/>
<dbReference type="EMBL" id="JAWJAV010000001">
    <property type="protein sequence ID" value="MDV2620607.1"/>
    <property type="molecule type" value="Genomic_DNA"/>
</dbReference>
<dbReference type="Gene3D" id="1.10.220.80">
    <property type="entry name" value="BH2638-like"/>
    <property type="match status" value="1"/>
</dbReference>
<dbReference type="NCBIfam" id="NF003353">
    <property type="entry name" value="PRK04387.1"/>
    <property type="match status" value="1"/>
</dbReference>
<dbReference type="PIRSF" id="PIRSF037260">
    <property type="entry name" value="UPF0223"/>
    <property type="match status" value="1"/>
</dbReference>
<name>A0AAP3X949_PEDAC</name>
<accession>A0AAP3X949</accession>
<dbReference type="InterPro" id="IPR007920">
    <property type="entry name" value="UPF0223"/>
</dbReference>
<dbReference type="RefSeq" id="WP_002830483.1">
    <property type="nucleotide sequence ID" value="NZ_BJMF01000004.1"/>
</dbReference>
<protein>
    <submittedName>
        <fullName evidence="1">UPF0223 family protein</fullName>
    </submittedName>
</protein>
<organism evidence="1 3">
    <name type="scientific">Pediococcus acidilactici</name>
    <dbReference type="NCBI Taxonomy" id="1254"/>
    <lineage>
        <taxon>Bacteria</taxon>
        <taxon>Bacillati</taxon>
        <taxon>Bacillota</taxon>
        <taxon>Bacilli</taxon>
        <taxon>Lactobacillales</taxon>
        <taxon>Lactobacillaceae</taxon>
        <taxon>Pediococcus</taxon>
        <taxon>Pediococcus acidilactici group</taxon>
    </lineage>
</organism>
<evidence type="ECO:0000313" key="3">
    <source>
        <dbReference type="Proteomes" id="UP001280897"/>
    </source>
</evidence>
<reference evidence="1" key="2">
    <citation type="submission" date="2023-10" db="EMBL/GenBank/DDBJ databases">
        <authorList>
            <person name="Khurajog B."/>
        </authorList>
    </citation>
    <scope>NUCLEOTIDE SEQUENCE</scope>
    <source>
        <strain evidence="2">BF14</strain>
        <strain evidence="1">BF9</strain>
    </source>
</reference>
<comment type="caution">
    <text evidence="1">The sequence shown here is derived from an EMBL/GenBank/DDBJ whole genome shotgun (WGS) entry which is preliminary data.</text>
</comment>
<sequence length="98" mass="11709">MGIKENFSYPLDERWNVQEITDVVDFFTKIEESYQKGVKKQTLKNAYDKFRQVVPNKSEEKRIYREFEQNSGMQPFQAVKQLRDEGVKIIKVTENGYH</sequence>
<dbReference type="InterPro" id="IPR023324">
    <property type="entry name" value="BH2638-like_sf"/>
</dbReference>
<dbReference type="AlphaFoldDB" id="A0AAP3X949"/>
<dbReference type="GeneID" id="57366104"/>
<dbReference type="EMBL" id="JAWJAX010000002">
    <property type="protein sequence ID" value="MDV2910772.1"/>
    <property type="molecule type" value="Genomic_DNA"/>
</dbReference>
<dbReference type="SUPFAM" id="SSF158504">
    <property type="entry name" value="BH2638-like"/>
    <property type="match status" value="1"/>
</dbReference>
<dbReference type="Pfam" id="PF05256">
    <property type="entry name" value="UPF0223"/>
    <property type="match status" value="1"/>
</dbReference>
<proteinExistence type="predicted"/>
<evidence type="ECO:0000313" key="1">
    <source>
        <dbReference type="EMBL" id="MDV2620607.1"/>
    </source>
</evidence>
<reference evidence="1" key="1">
    <citation type="journal article" date="2023" name="PeerJ">
        <title>Selection and evaluation of lactic acid bacteria from chicken feces in Thailand as potential probiotics.</title>
        <authorList>
            <person name="Khurajog B."/>
            <person name="Disastra Y."/>
            <person name="Lawwyne L.D."/>
            <person name="Sirichokchatchawan W."/>
            <person name="Niyomtham W."/>
            <person name="Yindee J."/>
            <person name="Hampson D.J."/>
            <person name="Prapasarakul N."/>
        </authorList>
    </citation>
    <scope>NUCLEOTIDE SEQUENCE</scope>
    <source>
        <strain evidence="2">BF14</strain>
        <strain evidence="1">BF9</strain>
    </source>
</reference>
<dbReference type="Proteomes" id="UP001280415">
    <property type="component" value="Unassembled WGS sequence"/>
</dbReference>
<dbReference type="Proteomes" id="UP001280897">
    <property type="component" value="Unassembled WGS sequence"/>
</dbReference>
<evidence type="ECO:0000313" key="2">
    <source>
        <dbReference type="EMBL" id="MDV2910772.1"/>
    </source>
</evidence>